<dbReference type="PANTHER" id="PTHR10587">
    <property type="entry name" value="GLYCOSYL TRANSFERASE-RELATED"/>
    <property type="match status" value="1"/>
</dbReference>
<dbReference type="GO" id="GO:0005975">
    <property type="term" value="P:carbohydrate metabolic process"/>
    <property type="evidence" value="ECO:0007669"/>
    <property type="project" value="InterPro"/>
</dbReference>
<dbReference type="GO" id="GO:0016810">
    <property type="term" value="F:hydrolase activity, acting on carbon-nitrogen (but not peptide) bonds"/>
    <property type="evidence" value="ECO:0007669"/>
    <property type="project" value="InterPro"/>
</dbReference>
<dbReference type="InterPro" id="IPR050248">
    <property type="entry name" value="Polysacc_deacetylase_ArnD"/>
</dbReference>
<dbReference type="RefSeq" id="WP_108994088.1">
    <property type="nucleotide sequence ID" value="NZ_BDQX01000219.1"/>
</dbReference>
<evidence type="ECO:0000256" key="1">
    <source>
        <dbReference type="SAM" id="MobiDB-lite"/>
    </source>
</evidence>
<dbReference type="SUPFAM" id="SSF88713">
    <property type="entry name" value="Glycoside hydrolase/deacetylase"/>
    <property type="match status" value="1"/>
</dbReference>
<dbReference type="InterPro" id="IPR011330">
    <property type="entry name" value="Glyco_hydro/deAcase_b/a-brl"/>
</dbReference>
<dbReference type="InterPro" id="IPR014132">
    <property type="entry name" value="PdaB-like"/>
</dbReference>
<keyword evidence="4" id="KW-1185">Reference proteome</keyword>
<dbReference type="Pfam" id="PF01522">
    <property type="entry name" value="Polysacc_deac_1"/>
    <property type="match status" value="1"/>
</dbReference>
<evidence type="ECO:0000313" key="4">
    <source>
        <dbReference type="Proteomes" id="UP000245202"/>
    </source>
</evidence>
<dbReference type="Proteomes" id="UP000245202">
    <property type="component" value="Unassembled WGS sequence"/>
</dbReference>
<comment type="caution">
    <text evidence="3">The sequence shown here is derived from an EMBL/GenBank/DDBJ whole genome shotgun (WGS) entry which is preliminary data.</text>
</comment>
<feature type="region of interest" description="Disordered" evidence="1">
    <location>
        <begin position="246"/>
        <end position="272"/>
    </location>
</feature>
<proteinExistence type="predicted"/>
<evidence type="ECO:0000259" key="2">
    <source>
        <dbReference type="PROSITE" id="PS51677"/>
    </source>
</evidence>
<sequence>MNMFYVMNGRKLKKYFFIAIALVFSIGIIYAERDNITVFAPQQPAAIYSVPTDKKVVALTFDISWGDKRAEPILEVLKEKNITQATFFLSSTWSQSHPELVKKIQDAGYEIGSHGHKHDFYTKYSDDEIRKQISTAHTILADITGKQPNLIRLPNGDFDKRVLRIAEELQYKVIQWDTDSMDWMNIGTDKIIDRVVSRTHPGDIILLHASDTVLQTHEALPVIIDQLREKGYEFVNVTQLINGTEAEGNSVQSAPSDQKKPASASQLSAASE</sequence>
<dbReference type="PROSITE" id="PS51677">
    <property type="entry name" value="NODB"/>
    <property type="match status" value="1"/>
</dbReference>
<reference evidence="3 4" key="1">
    <citation type="submission" date="2017-08" db="EMBL/GenBank/DDBJ databases">
        <title>Substantial Increase in Enzyme Production by Combined Drug-Resistance Mutations in Paenibacillus agaridevorans.</title>
        <authorList>
            <person name="Tanaka Y."/>
            <person name="Funane K."/>
            <person name="Hosaka T."/>
            <person name="Shiwa Y."/>
            <person name="Fujita N."/>
            <person name="Miyazaki T."/>
            <person name="Yoshikawa H."/>
            <person name="Murakami K."/>
            <person name="Kasahara K."/>
            <person name="Inaoka T."/>
            <person name="Hiraga Y."/>
            <person name="Ochi K."/>
        </authorList>
    </citation>
    <scope>NUCLEOTIDE SEQUENCE [LARGE SCALE GENOMIC DNA]</scope>
    <source>
        <strain evidence="3 4">T-3040</strain>
    </source>
</reference>
<gene>
    <name evidence="3" type="ORF">PAT3040_03974</name>
</gene>
<protein>
    <submittedName>
        <fullName evidence="3">Polysaccharide deacetylase family sporulation protein PdaB</fullName>
    </submittedName>
</protein>
<feature type="compositionally biased region" description="Polar residues" evidence="1">
    <location>
        <begin position="246"/>
        <end position="256"/>
    </location>
</feature>
<name>A0A2R5ERM6_9BACL</name>
<dbReference type="GO" id="GO:0016020">
    <property type="term" value="C:membrane"/>
    <property type="evidence" value="ECO:0007669"/>
    <property type="project" value="TreeGrafter"/>
</dbReference>
<feature type="compositionally biased region" description="Polar residues" evidence="1">
    <location>
        <begin position="263"/>
        <end position="272"/>
    </location>
</feature>
<dbReference type="InterPro" id="IPR002509">
    <property type="entry name" value="NODB_dom"/>
</dbReference>
<dbReference type="Gene3D" id="3.20.20.370">
    <property type="entry name" value="Glycoside hydrolase/deacetylase"/>
    <property type="match status" value="1"/>
</dbReference>
<dbReference type="EMBL" id="BDQX01000219">
    <property type="protein sequence ID" value="GBG09330.1"/>
    <property type="molecule type" value="Genomic_DNA"/>
</dbReference>
<organism evidence="3 4">
    <name type="scientific">Paenibacillus agaridevorans</name>
    <dbReference type="NCBI Taxonomy" id="171404"/>
    <lineage>
        <taxon>Bacteria</taxon>
        <taxon>Bacillati</taxon>
        <taxon>Bacillota</taxon>
        <taxon>Bacilli</taxon>
        <taxon>Bacillales</taxon>
        <taxon>Paenibacillaceae</taxon>
        <taxon>Paenibacillus</taxon>
    </lineage>
</organism>
<accession>A0A2R5ERM6</accession>
<dbReference type="PANTHER" id="PTHR10587:SF128">
    <property type="entry name" value="POLYSACCHARIDE DEACETYLASE PDAB-RELATED"/>
    <property type="match status" value="1"/>
</dbReference>
<evidence type="ECO:0000313" key="3">
    <source>
        <dbReference type="EMBL" id="GBG09330.1"/>
    </source>
</evidence>
<feature type="domain" description="NodB homology" evidence="2">
    <location>
        <begin position="55"/>
        <end position="235"/>
    </location>
</feature>
<dbReference type="NCBIfam" id="TIGR02764">
    <property type="entry name" value="spore_ybaN_pdaB"/>
    <property type="match status" value="1"/>
</dbReference>
<dbReference type="AlphaFoldDB" id="A0A2R5ERM6"/>